<dbReference type="EMBL" id="JAAGSC010000023">
    <property type="protein sequence ID" value="NDY94166.1"/>
    <property type="molecule type" value="Genomic_DNA"/>
</dbReference>
<organism evidence="3 4">
    <name type="scientific">Wenzhouxiangella limi</name>
    <dbReference type="NCBI Taxonomy" id="2707351"/>
    <lineage>
        <taxon>Bacteria</taxon>
        <taxon>Pseudomonadati</taxon>
        <taxon>Pseudomonadota</taxon>
        <taxon>Gammaproteobacteria</taxon>
        <taxon>Chromatiales</taxon>
        <taxon>Wenzhouxiangellaceae</taxon>
        <taxon>Wenzhouxiangella</taxon>
    </lineage>
</organism>
<dbReference type="Pfam" id="PF07879">
    <property type="entry name" value="PHB_acc_N"/>
    <property type="match status" value="1"/>
</dbReference>
<feature type="region of interest" description="Disordered" evidence="1">
    <location>
        <begin position="150"/>
        <end position="169"/>
    </location>
</feature>
<protein>
    <submittedName>
        <fullName evidence="3">Polyhydroxyalkanoate synthesis repressor PhaR</fullName>
    </submittedName>
</protein>
<keyword evidence="4" id="KW-1185">Reference proteome</keyword>
<evidence type="ECO:0000256" key="1">
    <source>
        <dbReference type="SAM" id="MobiDB-lite"/>
    </source>
</evidence>
<proteinExistence type="predicted"/>
<dbReference type="AlphaFoldDB" id="A0A845UYK8"/>
<dbReference type="RefSeq" id="WP_164208791.1">
    <property type="nucleotide sequence ID" value="NZ_JAAGSC010000023.1"/>
</dbReference>
<dbReference type="Proteomes" id="UP000484885">
    <property type="component" value="Unassembled WGS sequence"/>
</dbReference>
<dbReference type="GO" id="GO:0006355">
    <property type="term" value="P:regulation of DNA-templated transcription"/>
    <property type="evidence" value="ECO:0007669"/>
    <property type="project" value="InterPro"/>
</dbReference>
<accession>A0A845UYK8</accession>
<feature type="domain" description="PHA accumulation regulator DNA-binding N-terminal" evidence="2">
    <location>
        <begin position="7"/>
        <end position="64"/>
    </location>
</feature>
<evidence type="ECO:0000259" key="2">
    <source>
        <dbReference type="Pfam" id="PF07879"/>
    </source>
</evidence>
<dbReference type="InterPro" id="IPR012909">
    <property type="entry name" value="PHA_DNA-bd_N"/>
</dbReference>
<dbReference type="InterPro" id="IPR010134">
    <property type="entry name" value="PHA_reg_PhaR"/>
</dbReference>
<dbReference type="NCBIfam" id="TIGR01848">
    <property type="entry name" value="PHA_reg_PhaR"/>
    <property type="match status" value="1"/>
</dbReference>
<reference evidence="3 4" key="1">
    <citation type="submission" date="2020-02" db="EMBL/GenBank/DDBJ databases">
        <authorList>
            <person name="Zhang X.-Y."/>
        </authorList>
    </citation>
    <scope>NUCLEOTIDE SEQUENCE [LARGE SCALE GENOMIC DNA]</scope>
    <source>
        <strain evidence="3 4">C33</strain>
    </source>
</reference>
<comment type="caution">
    <text evidence="3">The sequence shown here is derived from an EMBL/GenBank/DDBJ whole genome shotgun (WGS) entry which is preliminary data.</text>
</comment>
<gene>
    <name evidence="3" type="primary">phaR</name>
    <name evidence="3" type="ORF">G3I74_00260</name>
</gene>
<name>A0A845UYK8_9GAMM</name>
<evidence type="ECO:0000313" key="3">
    <source>
        <dbReference type="EMBL" id="NDY94166.1"/>
    </source>
</evidence>
<sequence length="169" mass="19054">MTAEPRIIKKYANRRLYDTGSSQSITLQDVRDLVGTGHHVQVVEAKTGRDVTRSVLLQIVADQELLGRPVLSNEFLESMIRVSSNPMRDLTRGYLERVMTHIESQQDSVERAWASTLKSSGLEDLGNVSPLAPFRQFQKKMFELWSAALTPSLRDDPPADPEEEEKRGS</sequence>
<evidence type="ECO:0000313" key="4">
    <source>
        <dbReference type="Proteomes" id="UP000484885"/>
    </source>
</evidence>